<keyword evidence="1" id="KW-0472">Membrane</keyword>
<dbReference type="Pfam" id="PF09489">
    <property type="entry name" value="CbtB"/>
    <property type="match status" value="1"/>
</dbReference>
<organism evidence="2 3">
    <name type="scientific">Limimaricola variabilis</name>
    <dbReference type="NCBI Taxonomy" id="1492771"/>
    <lineage>
        <taxon>Bacteria</taxon>
        <taxon>Pseudomonadati</taxon>
        <taxon>Pseudomonadota</taxon>
        <taxon>Alphaproteobacteria</taxon>
        <taxon>Rhodobacterales</taxon>
        <taxon>Paracoccaceae</taxon>
        <taxon>Limimaricola</taxon>
    </lineage>
</organism>
<evidence type="ECO:0000313" key="3">
    <source>
        <dbReference type="Proteomes" id="UP000576152"/>
    </source>
</evidence>
<dbReference type="Proteomes" id="UP000576152">
    <property type="component" value="Unassembled WGS sequence"/>
</dbReference>
<accession>A0ABR6HM70</accession>
<reference evidence="2 3" key="1">
    <citation type="submission" date="2020-08" db="EMBL/GenBank/DDBJ databases">
        <title>Genomic Encyclopedia of Type Strains, Phase III (KMG-III): the genomes of soil and plant-associated and newly described type strains.</title>
        <authorList>
            <person name="Whitman W."/>
        </authorList>
    </citation>
    <scope>NUCLEOTIDE SEQUENCE [LARGE SCALE GENOMIC DNA]</scope>
    <source>
        <strain evidence="2 3">CECT 8572</strain>
    </source>
</reference>
<name>A0ABR6HM70_9RHOB</name>
<comment type="caution">
    <text evidence="2">The sequence shown here is derived from an EMBL/GenBank/DDBJ whole genome shotgun (WGS) entry which is preliminary data.</text>
</comment>
<dbReference type="RefSeq" id="WP_183470622.1">
    <property type="nucleotide sequence ID" value="NZ_CP139691.1"/>
</dbReference>
<keyword evidence="1" id="KW-0812">Transmembrane</keyword>
<dbReference type="InterPro" id="IPR012667">
    <property type="entry name" value="CbtB_put"/>
</dbReference>
<proteinExistence type="predicted"/>
<keyword evidence="3" id="KW-1185">Reference proteome</keyword>
<protein>
    <submittedName>
        <fullName evidence="2">Cobalt transporter subunit CbtB</fullName>
    </submittedName>
</protein>
<feature type="transmembrane region" description="Helical" evidence="1">
    <location>
        <begin position="12"/>
        <end position="34"/>
    </location>
</feature>
<evidence type="ECO:0000313" key="2">
    <source>
        <dbReference type="EMBL" id="MBB3711548.1"/>
    </source>
</evidence>
<keyword evidence="1" id="KW-1133">Transmembrane helix</keyword>
<gene>
    <name evidence="2" type="ORF">FHS00_001110</name>
</gene>
<sequence>MTTKTIASSGALSDIATIAFAAVLGLGLIFAAGFSHAGGMHDVAHDSRHATGFPCH</sequence>
<dbReference type="EMBL" id="JACIBX010000002">
    <property type="protein sequence ID" value="MBB3711548.1"/>
    <property type="molecule type" value="Genomic_DNA"/>
</dbReference>
<evidence type="ECO:0000256" key="1">
    <source>
        <dbReference type="SAM" id="Phobius"/>
    </source>
</evidence>